<keyword evidence="2" id="KW-0732">Signal</keyword>
<feature type="chain" id="PRO_5031042554" evidence="2">
    <location>
        <begin position="20"/>
        <end position="398"/>
    </location>
</feature>
<proteinExistence type="predicted"/>
<evidence type="ECO:0000313" key="3">
    <source>
        <dbReference type="EMBL" id="CAE4659470.1"/>
    </source>
</evidence>
<feature type="compositionally biased region" description="Pro residues" evidence="1">
    <location>
        <begin position="172"/>
        <end position="184"/>
    </location>
</feature>
<protein>
    <submittedName>
        <fullName evidence="3">Uncharacterized protein</fullName>
    </submittedName>
</protein>
<feature type="region of interest" description="Disordered" evidence="1">
    <location>
        <begin position="167"/>
        <end position="187"/>
    </location>
</feature>
<feature type="compositionally biased region" description="Low complexity" evidence="1">
    <location>
        <begin position="75"/>
        <end position="86"/>
    </location>
</feature>
<feature type="signal peptide" evidence="2">
    <location>
        <begin position="1"/>
        <end position="19"/>
    </location>
</feature>
<feature type="region of interest" description="Disordered" evidence="1">
    <location>
        <begin position="66"/>
        <end position="97"/>
    </location>
</feature>
<organism evidence="3">
    <name type="scientific">Alexandrium monilatum</name>
    <dbReference type="NCBI Taxonomy" id="311494"/>
    <lineage>
        <taxon>Eukaryota</taxon>
        <taxon>Sar</taxon>
        <taxon>Alveolata</taxon>
        <taxon>Dinophyceae</taxon>
        <taxon>Gonyaulacales</taxon>
        <taxon>Pyrocystaceae</taxon>
        <taxon>Alexandrium</taxon>
    </lineage>
</organism>
<reference evidence="3" key="1">
    <citation type="submission" date="2021-01" db="EMBL/GenBank/DDBJ databases">
        <authorList>
            <person name="Corre E."/>
            <person name="Pelletier E."/>
            <person name="Niang G."/>
            <person name="Scheremetjew M."/>
            <person name="Finn R."/>
            <person name="Kale V."/>
            <person name="Holt S."/>
            <person name="Cochrane G."/>
            <person name="Meng A."/>
            <person name="Brown T."/>
            <person name="Cohen L."/>
        </authorList>
    </citation>
    <scope>NUCLEOTIDE SEQUENCE</scope>
    <source>
        <strain evidence="3">CCMP3105</strain>
    </source>
</reference>
<dbReference type="EMBL" id="HBNR01082222">
    <property type="protein sequence ID" value="CAE4659470.1"/>
    <property type="molecule type" value="Transcribed_RNA"/>
</dbReference>
<accession>A0A7S4T038</accession>
<gene>
    <name evidence="3" type="ORF">AMON00008_LOCUS58825</name>
</gene>
<sequence>MSINVQVVILLALLTDAGCTSSSCANEAAEPGHSVDELGLEEMEEEALLQTQVTSGVSVRRVGRHTARHSGGGASSAAHAGTAAAPLMPPPEAKAPAEPLMPRGAKVQAEPPLVDPPKSTDLLQLLAKAWRLRWTCLICSILVWAVLLAGLQHGGLAAYKASKSAQSEPASAQPPPQAPPPSPAPRLSQCGGSFVIPSTRISRCSSATFSFDIPAWPIICPFRANFWRPSGDSAWTVIELTRDTVAAAGLPSLLTCKVSTSDAHAGGGAGAASAAAAAESPEFVVCSSPSVVVARGRPAMDGSLLVIHREGLPDLEVQEETGADEPWGVIVRRHGEDVGLASSIGSNQQRSEEYLQMDVQPDAESPEATLLLACMLAVIFLKPRLRGPAGQILPGLCQ</sequence>
<dbReference type="AlphaFoldDB" id="A0A7S4T038"/>
<evidence type="ECO:0000256" key="2">
    <source>
        <dbReference type="SAM" id="SignalP"/>
    </source>
</evidence>
<evidence type="ECO:0000256" key="1">
    <source>
        <dbReference type="SAM" id="MobiDB-lite"/>
    </source>
</evidence>
<name>A0A7S4T038_9DINO</name>